<dbReference type="SUPFAM" id="SSF53474">
    <property type="entry name" value="alpha/beta-Hydrolases"/>
    <property type="match status" value="1"/>
</dbReference>
<organism evidence="2 3">
    <name type="scientific">Candidatus Berkelbacteria bacterium CG10_big_fil_rev_8_21_14_0_10_43_13</name>
    <dbReference type="NCBI Taxonomy" id="1974514"/>
    <lineage>
        <taxon>Bacteria</taxon>
        <taxon>Candidatus Berkelbacteria</taxon>
    </lineage>
</organism>
<name>A0A2H0W823_9BACT</name>
<protein>
    <recommendedName>
        <fullName evidence="4">DUF676 domain-containing protein</fullName>
    </recommendedName>
</protein>
<evidence type="ECO:0000313" key="3">
    <source>
        <dbReference type="Proteomes" id="UP000231382"/>
    </source>
</evidence>
<dbReference type="InterPro" id="IPR029058">
    <property type="entry name" value="AB_hydrolase_fold"/>
</dbReference>
<keyword evidence="1" id="KW-0732">Signal</keyword>
<evidence type="ECO:0000256" key="1">
    <source>
        <dbReference type="SAM" id="SignalP"/>
    </source>
</evidence>
<dbReference type="EMBL" id="PEZW01000021">
    <property type="protein sequence ID" value="PIS07478.1"/>
    <property type="molecule type" value="Genomic_DNA"/>
</dbReference>
<dbReference type="PROSITE" id="PS51257">
    <property type="entry name" value="PROKAR_LIPOPROTEIN"/>
    <property type="match status" value="1"/>
</dbReference>
<dbReference type="Proteomes" id="UP000231382">
    <property type="component" value="Unassembled WGS sequence"/>
</dbReference>
<reference evidence="3" key="1">
    <citation type="submission" date="2017-09" db="EMBL/GenBank/DDBJ databases">
        <title>Depth-based differentiation of microbial function through sediment-hosted aquifers and enrichment of novel symbionts in the deep terrestrial subsurface.</title>
        <authorList>
            <person name="Probst A.J."/>
            <person name="Ladd B."/>
            <person name="Jarett J.K."/>
            <person name="Geller-Mcgrath D.E."/>
            <person name="Sieber C.M.K."/>
            <person name="Emerson J.B."/>
            <person name="Anantharaman K."/>
            <person name="Thomas B.C."/>
            <person name="Malmstrom R."/>
            <person name="Stieglmeier M."/>
            <person name="Klingl A."/>
            <person name="Woyke T."/>
            <person name="Ryan C.M."/>
            <person name="Banfield J.F."/>
        </authorList>
    </citation>
    <scope>NUCLEOTIDE SEQUENCE [LARGE SCALE GENOMIC DNA]</scope>
</reference>
<dbReference type="Gene3D" id="3.40.50.1820">
    <property type="entry name" value="alpha/beta hydrolase"/>
    <property type="match status" value="1"/>
</dbReference>
<accession>A0A2H0W823</accession>
<evidence type="ECO:0000313" key="2">
    <source>
        <dbReference type="EMBL" id="PIS07478.1"/>
    </source>
</evidence>
<comment type="caution">
    <text evidence="2">The sequence shown here is derived from an EMBL/GenBank/DDBJ whole genome shotgun (WGS) entry which is preliminary data.</text>
</comment>
<proteinExistence type="predicted"/>
<feature type="chain" id="PRO_5013681901" description="DUF676 domain-containing protein" evidence="1">
    <location>
        <begin position="22"/>
        <end position="557"/>
    </location>
</feature>
<dbReference type="AlphaFoldDB" id="A0A2H0W823"/>
<feature type="signal peptide" evidence="1">
    <location>
        <begin position="1"/>
        <end position="21"/>
    </location>
</feature>
<gene>
    <name evidence="2" type="ORF">COT78_03325</name>
</gene>
<evidence type="ECO:0008006" key="4">
    <source>
        <dbReference type="Google" id="ProtNLM"/>
    </source>
</evidence>
<sequence>MAKLFRVPAVLTAVFVGILLAACGGGGDAANNNSNGGNGNAVITLPSQEKTAKFTAQPHQTTIQPIGDVSVVISAGSVTAPTQVTVARSQPTTLPQFAGFTAANNAELKVSFSDHQSGQIEIKPLDQPASRGLGTTVWGYLTGSDRNWHLTSALSAIAMTAMVEVDETLGGIIGSFIVSPIDSTTGLKKLATNPAGNELSALILVHGFNGRVEDMELAATKFNGYLCEDEPSVIYGFEYDYRQHCADSAQKLANLINDLSYANIYITAHSAGVVVVRDMIENGRCHANIVDSVNLVNGANFGSIWANGAEFAKTLEEGVLNNHPASAGSLLALANDPIISDLARRSPYLTELNNRIPPQPARAAYLLIGSTGDAVVGVDSGLGTDIPFERMISGSVNRMTSSGSHTYLIETNAGLDALLDAVYHGWGSYFWATTYPENDVYTNTDGWGYYIVLDNRDGSDEVIVNDIAADVRDSDNTPMGYRWLDWTGRYQSEYTSLDLTVPVGETRRIDVHEPIENTRTLLARTDWLVFDRAHKINVRYTVNDRQMCWLTFVRLHE</sequence>